<dbReference type="InterPro" id="IPR001680">
    <property type="entry name" value="WD40_rpt"/>
</dbReference>
<dbReference type="PANTHER" id="PTHR19879">
    <property type="entry name" value="TRANSCRIPTION INITIATION FACTOR TFIID"/>
    <property type="match status" value="1"/>
</dbReference>
<dbReference type="Pfam" id="PF12894">
    <property type="entry name" value="ANAPC4_WD40"/>
    <property type="match status" value="1"/>
</dbReference>
<protein>
    <recommendedName>
        <fullName evidence="1">Anaphase-promoting complex subunit 4-like WD40 domain-containing protein</fullName>
    </recommendedName>
</protein>
<dbReference type="SMART" id="SM00320">
    <property type="entry name" value="WD40"/>
    <property type="match status" value="3"/>
</dbReference>
<gene>
    <name evidence="2" type="ORF">C5L14_29165</name>
</gene>
<feature type="domain" description="Anaphase-promoting complex subunit 4-like WD40" evidence="1">
    <location>
        <begin position="304"/>
        <end position="362"/>
    </location>
</feature>
<dbReference type="InterPro" id="IPR024977">
    <property type="entry name" value="Apc4-like_WD40_dom"/>
</dbReference>
<dbReference type="Proteomes" id="UP000237682">
    <property type="component" value="Unassembled WGS sequence"/>
</dbReference>
<comment type="caution">
    <text evidence="2">The sequence shown here is derived from an EMBL/GenBank/DDBJ whole genome shotgun (WGS) entry which is preliminary data.</text>
</comment>
<reference evidence="2 3" key="1">
    <citation type="submission" date="2018-02" db="EMBL/GenBank/DDBJ databases">
        <title>Whole genome sequencing of endophytic bacterium.</title>
        <authorList>
            <person name="Eedara R."/>
            <person name="Podile A.R."/>
        </authorList>
    </citation>
    <scope>NUCLEOTIDE SEQUENCE [LARGE SCALE GENOMIC DNA]</scope>
    <source>
        <strain evidence="2 3">RP1T</strain>
    </source>
</reference>
<proteinExistence type="predicted"/>
<keyword evidence="3" id="KW-1185">Reference proteome</keyword>
<accession>A0A2S9Q3N3</accession>
<sequence length="370" mass="38731">MNQQSRQNPTLFDLLGRCWQRPAPIAGVSFDRQGSSVAFTALDGTLALAPVAEAEGPESRIRVSGDLGQMRILPRARPPAPLTAVSVQEGRAPLVVAFRESGFLVGTDDGTVRRISAQGERGEDFFRLGRSVRALDHAAQSGMTALSDGDDLCVLDQKANLVGRLPTALPDTTALKFSPDGRYLAGVSGESLVILALHEELSVQRVVTLPSPAAGLHWNGQSDRIACGLEIGGLSIVDVPRGRTDTILDFPAPVRGVAWGAAGQLVASGAYRIAAWGTSGDAGSQALLTGHTGLILVEAVASHPTRNLVAAGYADGRIVVARIGGRDELFVRPFGGTVTALAWSADGRHLAMGDADGHAALVTFPPQLFK</sequence>
<dbReference type="SUPFAM" id="SSF50952">
    <property type="entry name" value="Soluble quinoprotein glucose dehydrogenase"/>
    <property type="match status" value="1"/>
</dbReference>
<evidence type="ECO:0000313" key="3">
    <source>
        <dbReference type="Proteomes" id="UP000237682"/>
    </source>
</evidence>
<dbReference type="AlphaFoldDB" id="A0A2S9Q3N3"/>
<evidence type="ECO:0000259" key="1">
    <source>
        <dbReference type="Pfam" id="PF12894"/>
    </source>
</evidence>
<name>A0A2S9Q3N3_9HYPH</name>
<dbReference type="OrthoDB" id="8192299at2"/>
<dbReference type="RefSeq" id="WP_105865574.1">
    <property type="nucleotide sequence ID" value="NZ_PUEJ01000017.1"/>
</dbReference>
<dbReference type="InterPro" id="IPR015943">
    <property type="entry name" value="WD40/YVTN_repeat-like_dom_sf"/>
</dbReference>
<dbReference type="InterPro" id="IPR011041">
    <property type="entry name" value="Quinoprot_gluc/sorb_DH_b-prop"/>
</dbReference>
<dbReference type="Gene3D" id="2.130.10.10">
    <property type="entry name" value="YVTN repeat-like/Quinoprotein amine dehydrogenase"/>
    <property type="match status" value="2"/>
</dbReference>
<dbReference type="EMBL" id="PUEJ01000017">
    <property type="protein sequence ID" value="PRH83939.1"/>
    <property type="molecule type" value="Genomic_DNA"/>
</dbReference>
<dbReference type="PANTHER" id="PTHR19879:SF9">
    <property type="entry name" value="TRANSCRIPTION INITIATION FACTOR TFIID SUBUNIT 5"/>
    <property type="match status" value="1"/>
</dbReference>
<evidence type="ECO:0000313" key="2">
    <source>
        <dbReference type="EMBL" id="PRH83939.1"/>
    </source>
</evidence>
<organism evidence="2 3">
    <name type="scientific">Labrys okinawensis</name>
    <dbReference type="NCBI Taxonomy" id="346911"/>
    <lineage>
        <taxon>Bacteria</taxon>
        <taxon>Pseudomonadati</taxon>
        <taxon>Pseudomonadota</taxon>
        <taxon>Alphaproteobacteria</taxon>
        <taxon>Hyphomicrobiales</taxon>
        <taxon>Xanthobacteraceae</taxon>
        <taxon>Labrys</taxon>
    </lineage>
</organism>